<sequence length="353" mass="41288">MFVTENFLTSIGNSVKNLDFEPNQKPKIMKILQKEINTRITELIQDSMKFMKHSHRNNLTTSDIRYAILNYNNELLDEFVKEKNPQKFEQQKIISQWISIEGFSTISESYLPKQPLALSRELSDYYEFTIERLIRRDTIRSLEERIYSSLQFNSGIQILLPYYIEFIITNVYFNIDNLPVLMNLMRVIDCLLKNNNLHFLFDNHWILRDFSSRLLSSIFFRFGGKNDFLQQKIINSLNTFLVDQKLPFSSLYGVLTAISFLGKNILNLVLFANAEFLLNRIVDFLINDSDPFSKFEAQSCLSLLLSLIADSAYSLPLENIPQNILSPNFQSFFHLVSPFGVIYQDPLQNNYLL</sequence>
<dbReference type="SUPFAM" id="SSF47113">
    <property type="entry name" value="Histone-fold"/>
    <property type="match status" value="1"/>
</dbReference>
<dbReference type="OMA" id="PCEDHES"/>
<keyword evidence="4" id="KW-0804">Transcription</keyword>
<evidence type="ECO:0000313" key="8">
    <source>
        <dbReference type="Proteomes" id="UP001149090"/>
    </source>
</evidence>
<dbReference type="GO" id="GO:0016251">
    <property type="term" value="F:RNA polymerase II general transcription initiation factor activity"/>
    <property type="evidence" value="ECO:0007669"/>
    <property type="project" value="InterPro"/>
</dbReference>
<protein>
    <submittedName>
        <fullName evidence="7">Transcription initiation factor tfiid subunit 6</fullName>
    </submittedName>
</protein>
<dbReference type="Pfam" id="PF02969">
    <property type="entry name" value="TAF"/>
    <property type="match status" value="1"/>
</dbReference>
<dbReference type="Proteomes" id="UP001149090">
    <property type="component" value="Unassembled WGS sequence"/>
</dbReference>
<dbReference type="GO" id="GO:0051123">
    <property type="term" value="P:RNA polymerase II preinitiation complex assembly"/>
    <property type="evidence" value="ECO:0007669"/>
    <property type="project" value="TreeGrafter"/>
</dbReference>
<dbReference type="InterPro" id="IPR016024">
    <property type="entry name" value="ARM-type_fold"/>
</dbReference>
<accession>A0A9Q0M056</accession>
<organism evidence="7 8">
    <name type="scientific">Anaeramoeba ignava</name>
    <name type="common">Anaerobic marine amoeba</name>
    <dbReference type="NCBI Taxonomy" id="1746090"/>
    <lineage>
        <taxon>Eukaryota</taxon>
        <taxon>Metamonada</taxon>
        <taxon>Anaeramoebidae</taxon>
        <taxon>Anaeramoeba</taxon>
    </lineage>
</organism>
<evidence type="ECO:0000313" key="7">
    <source>
        <dbReference type="EMBL" id="KAJ5080480.1"/>
    </source>
</evidence>
<dbReference type="GO" id="GO:0003713">
    <property type="term" value="F:transcription coactivator activity"/>
    <property type="evidence" value="ECO:0007669"/>
    <property type="project" value="TreeGrafter"/>
</dbReference>
<name>A0A9Q0M056_ANAIG</name>
<dbReference type="SMART" id="SM00803">
    <property type="entry name" value="TAF"/>
    <property type="match status" value="1"/>
</dbReference>
<dbReference type="GO" id="GO:0000124">
    <property type="term" value="C:SAGA complex"/>
    <property type="evidence" value="ECO:0007669"/>
    <property type="project" value="InterPro"/>
</dbReference>
<gene>
    <name evidence="7" type="ORF">M0811_14075</name>
</gene>
<comment type="similarity">
    <text evidence="2">Belongs to the TAF6 family.</text>
</comment>
<dbReference type="CDD" id="cd08050">
    <property type="entry name" value="TAF6C"/>
    <property type="match status" value="1"/>
</dbReference>
<dbReference type="Gene3D" id="1.10.20.10">
    <property type="entry name" value="Histone, subunit A"/>
    <property type="match status" value="1"/>
</dbReference>
<dbReference type="Pfam" id="PF07571">
    <property type="entry name" value="TAF6_C"/>
    <property type="match status" value="2"/>
</dbReference>
<dbReference type="InterPro" id="IPR011442">
    <property type="entry name" value="TAF6_C"/>
</dbReference>
<dbReference type="Gene3D" id="1.25.40.770">
    <property type="entry name" value="TAF6, C-terminal HEAT repeat domain"/>
    <property type="match status" value="2"/>
</dbReference>
<keyword evidence="3" id="KW-0805">Transcription regulation</keyword>
<dbReference type="InterPro" id="IPR046344">
    <property type="entry name" value="TAF6_C_sf"/>
</dbReference>
<reference evidence="7" key="1">
    <citation type="submission" date="2022-10" db="EMBL/GenBank/DDBJ databases">
        <title>Novel sulphate-reducing endosymbionts in the free-living metamonad Anaeramoeba.</title>
        <authorList>
            <person name="Jerlstrom-Hultqvist J."/>
            <person name="Cepicka I."/>
            <person name="Gallot-Lavallee L."/>
            <person name="Salas-Leiva D."/>
            <person name="Curtis B.A."/>
            <person name="Zahonova K."/>
            <person name="Pipaliya S."/>
            <person name="Dacks J."/>
            <person name="Roger A.J."/>
        </authorList>
    </citation>
    <scope>NUCLEOTIDE SEQUENCE</scope>
    <source>
        <strain evidence="7">BMAN</strain>
    </source>
</reference>
<dbReference type="PANTHER" id="PTHR10221">
    <property type="entry name" value="TRANSCRIPTION INITIATION FACTOR TFIID SUBUNIT 6"/>
    <property type="match status" value="1"/>
</dbReference>
<comment type="subcellular location">
    <subcellularLocation>
        <location evidence="1">Nucleus</location>
    </subcellularLocation>
</comment>
<dbReference type="PANTHER" id="PTHR10221:SF9">
    <property type="entry name" value="TRANSCRIPTION INITIATION FACTOR TFIID SUBUNIT 6"/>
    <property type="match status" value="1"/>
</dbReference>
<dbReference type="InterPro" id="IPR037796">
    <property type="entry name" value="TAF6"/>
</dbReference>
<keyword evidence="8" id="KW-1185">Reference proteome</keyword>
<feature type="domain" description="TATA box binding protein associated factor (TAF) histone-like fold" evidence="6">
    <location>
        <begin position="8"/>
        <end position="70"/>
    </location>
</feature>
<evidence type="ECO:0000259" key="6">
    <source>
        <dbReference type="SMART" id="SM00803"/>
    </source>
</evidence>
<dbReference type="AlphaFoldDB" id="A0A9Q0M056"/>
<dbReference type="EMBL" id="JAPDFW010000010">
    <property type="protein sequence ID" value="KAJ5080480.1"/>
    <property type="molecule type" value="Genomic_DNA"/>
</dbReference>
<comment type="caution">
    <text evidence="7">The sequence shown here is derived from an EMBL/GenBank/DDBJ whole genome shotgun (WGS) entry which is preliminary data.</text>
</comment>
<proteinExistence type="inferred from homology"/>
<evidence type="ECO:0000256" key="2">
    <source>
        <dbReference type="ARBA" id="ARBA00007688"/>
    </source>
</evidence>
<dbReference type="GO" id="GO:0046982">
    <property type="term" value="F:protein heterodimerization activity"/>
    <property type="evidence" value="ECO:0007669"/>
    <property type="project" value="InterPro"/>
</dbReference>
<evidence type="ECO:0000256" key="4">
    <source>
        <dbReference type="ARBA" id="ARBA00023163"/>
    </source>
</evidence>
<dbReference type="InterPro" id="IPR009072">
    <property type="entry name" value="Histone-fold"/>
</dbReference>
<dbReference type="InterPro" id="IPR004823">
    <property type="entry name" value="TAF_TATA-bd_Histone-like_dom"/>
</dbReference>
<dbReference type="GO" id="GO:0005669">
    <property type="term" value="C:transcription factor TFIID complex"/>
    <property type="evidence" value="ECO:0007669"/>
    <property type="project" value="InterPro"/>
</dbReference>
<evidence type="ECO:0000256" key="1">
    <source>
        <dbReference type="ARBA" id="ARBA00004123"/>
    </source>
</evidence>
<evidence type="ECO:0000256" key="3">
    <source>
        <dbReference type="ARBA" id="ARBA00023015"/>
    </source>
</evidence>
<keyword evidence="5" id="KW-0539">Nucleus</keyword>
<dbReference type="OrthoDB" id="361039at2759"/>
<dbReference type="SUPFAM" id="SSF48371">
    <property type="entry name" value="ARM repeat"/>
    <property type="match status" value="1"/>
</dbReference>
<evidence type="ECO:0000256" key="5">
    <source>
        <dbReference type="ARBA" id="ARBA00023242"/>
    </source>
</evidence>
<dbReference type="GO" id="GO:0046695">
    <property type="term" value="C:SLIK (SAGA-like) complex"/>
    <property type="evidence" value="ECO:0007669"/>
    <property type="project" value="InterPro"/>
</dbReference>